<accession>A0A6A5BUT0</accession>
<evidence type="ECO:0000256" key="1">
    <source>
        <dbReference type="ARBA" id="ARBA00004141"/>
    </source>
</evidence>
<dbReference type="InterPro" id="IPR004331">
    <property type="entry name" value="SPX_dom"/>
</dbReference>
<name>A0A6A5BUT0_NAEFO</name>
<evidence type="ECO:0000313" key="10">
    <source>
        <dbReference type="EMBL" id="KAF0980967.1"/>
    </source>
</evidence>
<dbReference type="Proteomes" id="UP000444721">
    <property type="component" value="Unassembled WGS sequence"/>
</dbReference>
<dbReference type="CDD" id="cd14447">
    <property type="entry name" value="SPX"/>
    <property type="match status" value="1"/>
</dbReference>
<dbReference type="RefSeq" id="XP_044565680.1">
    <property type="nucleotide sequence ID" value="XM_044703309.1"/>
</dbReference>
<dbReference type="GO" id="GO:0016036">
    <property type="term" value="P:cellular response to phosphate starvation"/>
    <property type="evidence" value="ECO:0007669"/>
    <property type="project" value="TreeGrafter"/>
</dbReference>
<feature type="transmembrane region" description="Helical" evidence="7">
    <location>
        <begin position="300"/>
        <end position="322"/>
    </location>
</feature>
<dbReference type="GO" id="GO:0005794">
    <property type="term" value="C:Golgi apparatus"/>
    <property type="evidence" value="ECO:0007669"/>
    <property type="project" value="TreeGrafter"/>
</dbReference>
<comment type="subcellular location">
    <subcellularLocation>
        <location evidence="1">Membrane</location>
        <topology evidence="1">Multi-pass membrane protein</topology>
    </subcellularLocation>
</comment>
<dbReference type="PROSITE" id="PS51380">
    <property type="entry name" value="EXS"/>
    <property type="match status" value="1"/>
</dbReference>
<feature type="transmembrane region" description="Helical" evidence="7">
    <location>
        <begin position="266"/>
        <end position="285"/>
    </location>
</feature>
<dbReference type="VEuPathDB" id="AmoebaDB:NfTy_036980"/>
<dbReference type="EMBL" id="VFQX01000016">
    <property type="protein sequence ID" value="KAF0980967.1"/>
    <property type="molecule type" value="Genomic_DNA"/>
</dbReference>
<comment type="similarity">
    <text evidence="2">Belongs to the SYG1 (TC 2.A.94) family.</text>
</comment>
<dbReference type="VEuPathDB" id="AmoebaDB:FDP41_012755"/>
<keyword evidence="5 7" id="KW-0472">Membrane</keyword>
<sequence length="906" mass="106890">MKFGKRLRDEMCPEWRLSYMDYKLLKKLIKRIQNKLEERYHIDMQMILNEVPPSEIGVPNDYLDKPLISFSDEMVYAVTGLGEEKDERNFINYLEEYNLEGMYLKIVPKETCQFFNRLEKELDKVNKFYIQTERKFCVRHAELLMQLSVGLTETLSKNDKQKVRSAFQEHYRALLLLMNFRTLNFQGFSNILKKLDKYTKSKTKSKLMKRVRDSYFYSSKVLDYMMSQIEYKCSVYMFKGDRKKAKDFLRLPQTVEKQTSPFRSGISVGIGIVLSVVFVLTYVFMYPRDDPPSFSDATMYVYRLTLVPIILAVLVGVNLQIWKNARINYVFIFRFDPRDHLSVSQYIEMTMSLYNITMGSLIIYMYSIITNTFYEYAYLHPIFLFTFIFIYMCFPYKWFYGHSRLWLFRIILRLLMAPFRKVEFADFWFADQLTSLSDFLFEIQFVYCVYPSLWVDKIDSFCSDSRSLGIPVLNILPNYIRLMQCLRRYRDSNKPHPHITNAFKYLSSIIATLIAFLDKNIVAPTLPGSSWNYMRTTWVVANIISSMYKLLWDVVMDWSLMQFNKDSEHKLLRKELFFHPYFYYFSIVTNILARFFWIVVLLLKQFYSKYLTDQWIGFCFGLVEILRRFQWNCIRLENEHLNNVGEFRATNEIPLPFEITRMINAKEKEITNVDKFLHYIFFFCSPKSEDDNNRKISLNPKNFLKHSISHVSSLLGHGFGSNHNVSPRKSVQQEHEYELDMYHVSDAVSKTNVVDKSNLSNGISNHDKDVVIDIKDDGDEYDGGKDSDLEEEQKVELTKTATQSNNNNGLFVNTSNLKARKQSLSSIKVDASNSSFKVPHTIPPSVEMSPSMKPKSRKKTIVVVEDDEIPETPHLTTRFGDIFTSEPENQHMDNEKPNKTEDQEKK</sequence>
<protein>
    <recommendedName>
        <fullName evidence="12">SPX domain-containing protein</fullName>
    </recommendedName>
</protein>
<proteinExistence type="inferred from homology"/>
<evidence type="ECO:0000259" key="8">
    <source>
        <dbReference type="PROSITE" id="PS51380"/>
    </source>
</evidence>
<evidence type="ECO:0000256" key="2">
    <source>
        <dbReference type="ARBA" id="ARBA00009665"/>
    </source>
</evidence>
<dbReference type="GeneID" id="68119970"/>
<reference evidence="10 11" key="1">
    <citation type="journal article" date="2019" name="Sci. Rep.">
        <title>Nanopore sequencing improves the draft genome of the human pathogenic amoeba Naegleria fowleri.</title>
        <authorList>
            <person name="Liechti N."/>
            <person name="Schurch N."/>
            <person name="Bruggmann R."/>
            <person name="Wittwer M."/>
        </authorList>
    </citation>
    <scope>NUCLEOTIDE SEQUENCE [LARGE SCALE GENOMIC DNA]</scope>
    <source>
        <strain evidence="10 11">ATCC 30894</strain>
    </source>
</reference>
<feature type="transmembrane region" description="Helical" evidence="7">
    <location>
        <begin position="378"/>
        <end position="399"/>
    </location>
</feature>
<dbReference type="OMA" id="TRDINLW"/>
<dbReference type="AlphaFoldDB" id="A0A6A5BUT0"/>
<evidence type="ECO:0000256" key="5">
    <source>
        <dbReference type="ARBA" id="ARBA00023136"/>
    </source>
</evidence>
<dbReference type="PANTHER" id="PTHR10783:SF103">
    <property type="entry name" value="SOLUTE CARRIER FAMILY 53 MEMBER 1"/>
    <property type="match status" value="1"/>
</dbReference>
<evidence type="ECO:0000256" key="3">
    <source>
        <dbReference type="ARBA" id="ARBA00022692"/>
    </source>
</evidence>
<feature type="transmembrane region" description="Helical" evidence="7">
    <location>
        <begin position="581"/>
        <end position="603"/>
    </location>
</feature>
<keyword evidence="11" id="KW-1185">Reference proteome</keyword>
<feature type="transmembrane region" description="Helical" evidence="7">
    <location>
        <begin position="537"/>
        <end position="560"/>
    </location>
</feature>
<evidence type="ECO:0000313" key="11">
    <source>
        <dbReference type="Proteomes" id="UP000444721"/>
    </source>
</evidence>
<keyword evidence="4 7" id="KW-1133">Transmembrane helix</keyword>
<feature type="transmembrane region" description="Helical" evidence="7">
    <location>
        <begin position="343"/>
        <end position="366"/>
    </location>
</feature>
<evidence type="ECO:0008006" key="12">
    <source>
        <dbReference type="Google" id="ProtNLM"/>
    </source>
</evidence>
<feature type="region of interest" description="Disordered" evidence="6">
    <location>
        <begin position="838"/>
        <end position="906"/>
    </location>
</feature>
<feature type="compositionally biased region" description="Basic and acidic residues" evidence="6">
    <location>
        <begin position="888"/>
        <end position="906"/>
    </location>
</feature>
<dbReference type="InterPro" id="IPR004342">
    <property type="entry name" value="EXS_C"/>
</dbReference>
<dbReference type="Pfam" id="PF03124">
    <property type="entry name" value="EXS"/>
    <property type="match status" value="1"/>
</dbReference>
<dbReference type="OrthoDB" id="9970435at2759"/>
<dbReference type="GO" id="GO:0000822">
    <property type="term" value="F:inositol hexakisphosphate binding"/>
    <property type="evidence" value="ECO:0007669"/>
    <property type="project" value="TreeGrafter"/>
</dbReference>
<organism evidence="10 11">
    <name type="scientific">Naegleria fowleri</name>
    <name type="common">Brain eating amoeba</name>
    <dbReference type="NCBI Taxonomy" id="5763"/>
    <lineage>
        <taxon>Eukaryota</taxon>
        <taxon>Discoba</taxon>
        <taxon>Heterolobosea</taxon>
        <taxon>Tetramitia</taxon>
        <taxon>Eutetramitia</taxon>
        <taxon>Vahlkampfiidae</taxon>
        <taxon>Naegleria</taxon>
    </lineage>
</organism>
<dbReference type="Pfam" id="PF03105">
    <property type="entry name" value="SPX"/>
    <property type="match status" value="2"/>
</dbReference>
<evidence type="ECO:0000256" key="6">
    <source>
        <dbReference type="SAM" id="MobiDB-lite"/>
    </source>
</evidence>
<feature type="domain" description="SPX" evidence="9">
    <location>
        <begin position="1"/>
        <end position="209"/>
    </location>
</feature>
<evidence type="ECO:0000256" key="7">
    <source>
        <dbReference type="SAM" id="Phobius"/>
    </source>
</evidence>
<keyword evidence="3 7" id="KW-0812">Transmembrane</keyword>
<dbReference type="PANTHER" id="PTHR10783">
    <property type="entry name" value="XENOTROPIC AND POLYTROPIC RETROVIRUS RECEPTOR 1-RELATED"/>
    <property type="match status" value="1"/>
</dbReference>
<dbReference type="GO" id="GO:0006817">
    <property type="term" value="P:phosphate ion transport"/>
    <property type="evidence" value="ECO:0007669"/>
    <property type="project" value="TreeGrafter"/>
</dbReference>
<dbReference type="PROSITE" id="PS51382">
    <property type="entry name" value="SPX"/>
    <property type="match status" value="1"/>
</dbReference>
<dbReference type="GO" id="GO:0005886">
    <property type="term" value="C:plasma membrane"/>
    <property type="evidence" value="ECO:0007669"/>
    <property type="project" value="TreeGrafter"/>
</dbReference>
<evidence type="ECO:0000256" key="4">
    <source>
        <dbReference type="ARBA" id="ARBA00022989"/>
    </source>
</evidence>
<gene>
    <name evidence="10" type="ORF">FDP41_012755</name>
</gene>
<evidence type="ECO:0000259" key="9">
    <source>
        <dbReference type="PROSITE" id="PS51382"/>
    </source>
</evidence>
<dbReference type="VEuPathDB" id="AmoebaDB:NF0038180"/>
<comment type="caution">
    <text evidence="10">The sequence shown here is derived from an EMBL/GenBank/DDBJ whole genome shotgun (WGS) entry which is preliminary data.</text>
</comment>
<feature type="domain" description="EXS" evidence="8">
    <location>
        <begin position="461"/>
        <end position="667"/>
    </location>
</feature>